<dbReference type="Pfam" id="PF14322">
    <property type="entry name" value="SusD-like_3"/>
    <property type="match status" value="1"/>
</dbReference>
<evidence type="ECO:0000259" key="7">
    <source>
        <dbReference type="Pfam" id="PF07980"/>
    </source>
</evidence>
<dbReference type="Gene3D" id="1.25.40.390">
    <property type="match status" value="1"/>
</dbReference>
<evidence type="ECO:0000256" key="6">
    <source>
        <dbReference type="SAM" id="SignalP"/>
    </source>
</evidence>
<dbReference type="Pfam" id="PF07980">
    <property type="entry name" value="SusD_RagB"/>
    <property type="match status" value="1"/>
</dbReference>
<dbReference type="EMBL" id="QSCO01000016">
    <property type="protein sequence ID" value="RGY05765.1"/>
    <property type="molecule type" value="Genomic_DNA"/>
</dbReference>
<gene>
    <name evidence="9" type="ORF">DXA53_12050</name>
</gene>
<organism evidence="9 10">
    <name type="scientific">Odoribacter splanchnicus</name>
    <dbReference type="NCBI Taxonomy" id="28118"/>
    <lineage>
        <taxon>Bacteria</taxon>
        <taxon>Pseudomonadati</taxon>
        <taxon>Bacteroidota</taxon>
        <taxon>Bacteroidia</taxon>
        <taxon>Bacteroidales</taxon>
        <taxon>Odoribacteraceae</taxon>
        <taxon>Odoribacter</taxon>
    </lineage>
</organism>
<dbReference type="PROSITE" id="PS51257">
    <property type="entry name" value="PROKAR_LIPOPROTEIN"/>
    <property type="match status" value="1"/>
</dbReference>
<comment type="caution">
    <text evidence="9">The sequence shown here is derived from an EMBL/GenBank/DDBJ whole genome shotgun (WGS) entry which is preliminary data.</text>
</comment>
<dbReference type="InterPro" id="IPR012944">
    <property type="entry name" value="SusD_RagB_dom"/>
</dbReference>
<comment type="similarity">
    <text evidence="2">Belongs to the SusD family.</text>
</comment>
<keyword evidence="4" id="KW-0472">Membrane</keyword>
<dbReference type="AlphaFoldDB" id="A0A413IAN3"/>
<dbReference type="GO" id="GO:0009279">
    <property type="term" value="C:cell outer membrane"/>
    <property type="evidence" value="ECO:0007669"/>
    <property type="project" value="UniProtKB-SubCell"/>
</dbReference>
<evidence type="ECO:0000256" key="5">
    <source>
        <dbReference type="ARBA" id="ARBA00023237"/>
    </source>
</evidence>
<dbReference type="RefSeq" id="WP_118104186.1">
    <property type="nucleotide sequence ID" value="NZ_JADMYR010000016.1"/>
</dbReference>
<evidence type="ECO:0000313" key="10">
    <source>
        <dbReference type="Proteomes" id="UP000284434"/>
    </source>
</evidence>
<evidence type="ECO:0000256" key="4">
    <source>
        <dbReference type="ARBA" id="ARBA00023136"/>
    </source>
</evidence>
<accession>A0A413IAN3</accession>
<dbReference type="InterPro" id="IPR011990">
    <property type="entry name" value="TPR-like_helical_dom_sf"/>
</dbReference>
<keyword evidence="3 6" id="KW-0732">Signal</keyword>
<evidence type="ECO:0000256" key="1">
    <source>
        <dbReference type="ARBA" id="ARBA00004442"/>
    </source>
</evidence>
<feature type="chain" id="PRO_5019296626" evidence="6">
    <location>
        <begin position="20"/>
        <end position="489"/>
    </location>
</feature>
<keyword evidence="5" id="KW-0998">Cell outer membrane</keyword>
<feature type="signal peptide" evidence="6">
    <location>
        <begin position="1"/>
        <end position="19"/>
    </location>
</feature>
<evidence type="ECO:0000256" key="2">
    <source>
        <dbReference type="ARBA" id="ARBA00006275"/>
    </source>
</evidence>
<evidence type="ECO:0000313" key="9">
    <source>
        <dbReference type="EMBL" id="RGY05765.1"/>
    </source>
</evidence>
<comment type="subcellular location">
    <subcellularLocation>
        <location evidence="1">Cell outer membrane</location>
    </subcellularLocation>
</comment>
<evidence type="ECO:0000259" key="8">
    <source>
        <dbReference type="Pfam" id="PF14322"/>
    </source>
</evidence>
<feature type="domain" description="RagB/SusD" evidence="7">
    <location>
        <begin position="267"/>
        <end position="449"/>
    </location>
</feature>
<dbReference type="Proteomes" id="UP000284434">
    <property type="component" value="Unassembled WGS sequence"/>
</dbReference>
<sequence>MKNKILIAVALIVCTIASSCNDWLDVTPQAQVNADKLFSTPEGYESAVYGIYTAMTDASIYGTHMTFGFMDVLAQYYGIYNNNNHDLNECAKYNYDNGTAKNLISDIWLKSYNTIANCNVLLERLKKQSPTFFPEGEYDLIYGEVLALRAFLHFDLLRAFAPSWKVDKEALCLPYADNFTDKIHRQKKTSEIVQALIHDLDTARILLKPVDRALEESFKEMDYNNPHYMTDMDNVFLSARAYRMNYWAVTGLLARVYHYMGDPKAYTYANEVIQALRDGYFRFTQENELSMNDKKKRDVIMQNEVLFALNYSGIHDLWYSYDASQNTAYEIDRASTLYPSGNDFRGQYLVIDGSRTSAKVSIKYADVKAEKGEKIPMIRMSEMFLIAAESGFDQDKENAISLLEELRLNRGIGGEISSTISAEKFREELTIEARREFLGEGQMFYWYKRLGVPVGLDEIEVSPATFCLPLPATEVEFGNRAEDYIKNLK</sequence>
<protein>
    <submittedName>
        <fullName evidence="9">RagB/SusD family nutrient uptake outer membrane protein</fullName>
    </submittedName>
</protein>
<reference evidence="9 10" key="1">
    <citation type="submission" date="2018-08" db="EMBL/GenBank/DDBJ databases">
        <title>A genome reference for cultivated species of the human gut microbiota.</title>
        <authorList>
            <person name="Zou Y."/>
            <person name="Xue W."/>
            <person name="Luo G."/>
        </authorList>
    </citation>
    <scope>NUCLEOTIDE SEQUENCE [LARGE SCALE GENOMIC DNA]</scope>
    <source>
        <strain evidence="9 10">OF03-11</strain>
    </source>
</reference>
<feature type="domain" description="SusD-like N-terminal" evidence="8">
    <location>
        <begin position="22"/>
        <end position="207"/>
    </location>
</feature>
<name>A0A413IAN3_9BACT</name>
<dbReference type="Gene3D" id="1.25.40.900">
    <property type="match status" value="1"/>
</dbReference>
<evidence type="ECO:0000256" key="3">
    <source>
        <dbReference type="ARBA" id="ARBA00022729"/>
    </source>
</evidence>
<dbReference type="InterPro" id="IPR033985">
    <property type="entry name" value="SusD-like_N"/>
</dbReference>
<proteinExistence type="inferred from homology"/>
<dbReference type="SUPFAM" id="SSF48452">
    <property type="entry name" value="TPR-like"/>
    <property type="match status" value="1"/>
</dbReference>